<keyword evidence="4 11" id="KW-0312">Gluconeogenesis</keyword>
<keyword evidence="8 11" id="KW-0411">Iron-sulfur</keyword>
<evidence type="ECO:0000256" key="9">
    <source>
        <dbReference type="ARBA" id="ARBA00023239"/>
    </source>
</evidence>
<evidence type="ECO:0000256" key="4">
    <source>
        <dbReference type="ARBA" id="ARBA00022432"/>
    </source>
</evidence>
<dbReference type="InterPro" id="IPR005131">
    <property type="entry name" value="Ser_deHydtase_bsu"/>
</dbReference>
<dbReference type="CDD" id="cd04903">
    <property type="entry name" value="ACT_LSD"/>
    <property type="match status" value="1"/>
</dbReference>
<accession>A0A173R1J7</accession>
<dbReference type="Gene3D" id="3.30.70.260">
    <property type="match status" value="1"/>
</dbReference>
<dbReference type="Gene3D" id="3.30.1330.90">
    <property type="entry name" value="D-3-phosphoglycerate dehydrogenase, domain 3"/>
    <property type="match status" value="1"/>
</dbReference>
<dbReference type="InterPro" id="IPR029009">
    <property type="entry name" value="ASB_dom_sf"/>
</dbReference>
<dbReference type="RefSeq" id="WP_055072180.1">
    <property type="nucleotide sequence ID" value="NZ_CP143954.1"/>
</dbReference>
<proteinExistence type="inferred from homology"/>
<organism evidence="14 15">
    <name type="scientific">Anaerostipes hadrus</name>
    <dbReference type="NCBI Taxonomy" id="649756"/>
    <lineage>
        <taxon>Bacteria</taxon>
        <taxon>Bacillati</taxon>
        <taxon>Bacillota</taxon>
        <taxon>Clostridia</taxon>
        <taxon>Lachnospirales</taxon>
        <taxon>Lachnospiraceae</taxon>
        <taxon>Anaerostipes</taxon>
    </lineage>
</organism>
<comment type="pathway">
    <text evidence="2 11">Carbohydrate biosynthesis; gluconeogenesis.</text>
</comment>
<evidence type="ECO:0000256" key="1">
    <source>
        <dbReference type="ARBA" id="ARBA00001966"/>
    </source>
</evidence>
<dbReference type="AlphaFoldDB" id="A0A173R1J7"/>
<keyword evidence="9 11" id="KW-0456">Lyase</keyword>
<evidence type="ECO:0000256" key="5">
    <source>
        <dbReference type="ARBA" id="ARBA00022485"/>
    </source>
</evidence>
<evidence type="ECO:0000256" key="8">
    <source>
        <dbReference type="ARBA" id="ARBA00023014"/>
    </source>
</evidence>
<evidence type="ECO:0000256" key="2">
    <source>
        <dbReference type="ARBA" id="ARBA00004742"/>
    </source>
</evidence>
<evidence type="ECO:0000256" key="3">
    <source>
        <dbReference type="ARBA" id="ARBA00008636"/>
    </source>
</evidence>
<reference evidence="14 15" key="1">
    <citation type="submission" date="2015-09" db="EMBL/GenBank/DDBJ databases">
        <authorList>
            <consortium name="Pathogen Informatics"/>
        </authorList>
    </citation>
    <scope>NUCLEOTIDE SEQUENCE [LARGE SCALE GENOMIC DNA]</scope>
    <source>
        <strain evidence="14 15">2789STDY5834959</strain>
    </source>
</reference>
<dbReference type="InterPro" id="IPR004643">
    <property type="entry name" value="Fe-S_L-Ser_bsu"/>
</dbReference>
<dbReference type="PIRSF" id="PIRSF036692">
    <property type="entry name" value="SDH_B"/>
    <property type="match status" value="1"/>
</dbReference>
<dbReference type="SUPFAM" id="SSF55021">
    <property type="entry name" value="ACT-like"/>
    <property type="match status" value="1"/>
</dbReference>
<evidence type="ECO:0000256" key="6">
    <source>
        <dbReference type="ARBA" id="ARBA00022723"/>
    </source>
</evidence>
<dbReference type="GO" id="GO:0046872">
    <property type="term" value="F:metal ion binding"/>
    <property type="evidence" value="ECO:0007669"/>
    <property type="project" value="UniProtKB-UniRule"/>
</dbReference>
<dbReference type="InterPro" id="IPR002912">
    <property type="entry name" value="ACT_dom"/>
</dbReference>
<evidence type="ECO:0000259" key="13">
    <source>
        <dbReference type="PROSITE" id="PS51671"/>
    </source>
</evidence>
<dbReference type="SUPFAM" id="SSF143548">
    <property type="entry name" value="Serine metabolism enzymes domain"/>
    <property type="match status" value="1"/>
</dbReference>
<dbReference type="GO" id="GO:0003941">
    <property type="term" value="F:L-serine ammonia-lyase activity"/>
    <property type="evidence" value="ECO:0007669"/>
    <property type="project" value="UniProtKB-UniRule"/>
</dbReference>
<comment type="cofactor">
    <cofactor evidence="1 12">
        <name>[4Fe-4S] cluster</name>
        <dbReference type="ChEBI" id="CHEBI:49883"/>
    </cofactor>
</comment>
<evidence type="ECO:0000256" key="10">
    <source>
        <dbReference type="ARBA" id="ARBA00049406"/>
    </source>
</evidence>
<dbReference type="GO" id="GO:0051539">
    <property type="term" value="F:4 iron, 4 sulfur cluster binding"/>
    <property type="evidence" value="ECO:0007669"/>
    <property type="project" value="UniProtKB-UniRule"/>
</dbReference>
<dbReference type="Pfam" id="PF03315">
    <property type="entry name" value="SDH_beta"/>
    <property type="match status" value="1"/>
</dbReference>
<comment type="catalytic activity">
    <reaction evidence="10 11 12">
        <text>L-serine = pyruvate + NH4(+)</text>
        <dbReference type="Rhea" id="RHEA:19169"/>
        <dbReference type="ChEBI" id="CHEBI:15361"/>
        <dbReference type="ChEBI" id="CHEBI:28938"/>
        <dbReference type="ChEBI" id="CHEBI:33384"/>
        <dbReference type="EC" id="4.3.1.17"/>
    </reaction>
</comment>
<evidence type="ECO:0000313" key="14">
    <source>
        <dbReference type="EMBL" id="CUM71685.1"/>
    </source>
</evidence>
<evidence type="ECO:0000256" key="12">
    <source>
        <dbReference type="RuleBase" id="RU366059"/>
    </source>
</evidence>
<sequence>MSFISAFDVMGPNMIGPSSSHTAGAARIAFLARKMLNSTLKKVQFTLYGSFAKTYHGHGTDRALLGGIMGFGTDDMRIRDSFEIAKDIGLDFSFVPNEIETDIHPNTVDILMTNENGDHILIRGESLGGGKARICRINDVEVDFTGEYSTLIVIQKDKPGVVTYITKCLSDQGVNIAFMRLFRESKGNTAYSIVESDGLLPENIAEEIRKSPNVSDVMIIQL</sequence>
<dbReference type="NCBIfam" id="TIGR00719">
    <property type="entry name" value="sda_beta"/>
    <property type="match status" value="1"/>
</dbReference>
<dbReference type="PANTHER" id="PTHR30182:SF12">
    <property type="entry name" value="L-SERINE DEHYDRATASE, BETA CHAIN-RELATED"/>
    <property type="match status" value="1"/>
</dbReference>
<gene>
    <name evidence="14" type="primary">sdhB_2</name>
    <name evidence="14" type="ORF">ERS852571_00153</name>
</gene>
<feature type="domain" description="ACT" evidence="13">
    <location>
        <begin position="150"/>
        <end position="222"/>
    </location>
</feature>
<comment type="similarity">
    <text evidence="3 11 12">Belongs to the iron-sulfur dependent L-serine dehydratase family.</text>
</comment>
<dbReference type="PANTHER" id="PTHR30182">
    <property type="entry name" value="L-SERINE DEHYDRATASE"/>
    <property type="match status" value="1"/>
</dbReference>
<dbReference type="InterPro" id="IPR051318">
    <property type="entry name" value="Fe-S_L-Ser"/>
</dbReference>
<keyword evidence="5 11" id="KW-0004">4Fe-4S</keyword>
<dbReference type="InterPro" id="IPR045865">
    <property type="entry name" value="ACT-like_dom_sf"/>
</dbReference>
<protein>
    <recommendedName>
        <fullName evidence="11">L-serine deaminase</fullName>
    </recommendedName>
</protein>
<keyword evidence="7 11" id="KW-0408">Iron</keyword>
<dbReference type="UniPathway" id="UPA00138"/>
<keyword evidence="6 11" id="KW-0479">Metal-binding</keyword>
<evidence type="ECO:0000313" key="15">
    <source>
        <dbReference type="Proteomes" id="UP000095553"/>
    </source>
</evidence>
<dbReference type="EMBL" id="CYXY01000001">
    <property type="protein sequence ID" value="CUM71685.1"/>
    <property type="molecule type" value="Genomic_DNA"/>
</dbReference>
<dbReference type="PROSITE" id="PS51671">
    <property type="entry name" value="ACT"/>
    <property type="match status" value="1"/>
</dbReference>
<evidence type="ECO:0000256" key="11">
    <source>
        <dbReference type="PIRNR" id="PIRNR036692"/>
    </source>
</evidence>
<dbReference type="Proteomes" id="UP000095553">
    <property type="component" value="Unassembled WGS sequence"/>
</dbReference>
<name>A0A173R1J7_ANAHA</name>
<dbReference type="GO" id="GO:0006094">
    <property type="term" value="P:gluconeogenesis"/>
    <property type="evidence" value="ECO:0007669"/>
    <property type="project" value="UniProtKB-UniRule"/>
</dbReference>
<evidence type="ECO:0000256" key="7">
    <source>
        <dbReference type="ARBA" id="ARBA00023004"/>
    </source>
</evidence>